<organism evidence="2 3">
    <name type="scientific">Discina gigas</name>
    <dbReference type="NCBI Taxonomy" id="1032678"/>
    <lineage>
        <taxon>Eukaryota</taxon>
        <taxon>Fungi</taxon>
        <taxon>Dikarya</taxon>
        <taxon>Ascomycota</taxon>
        <taxon>Pezizomycotina</taxon>
        <taxon>Pezizomycetes</taxon>
        <taxon>Pezizales</taxon>
        <taxon>Discinaceae</taxon>
        <taxon>Discina</taxon>
    </lineage>
</organism>
<reference evidence="2 3" key="1">
    <citation type="submission" date="2024-02" db="EMBL/GenBank/DDBJ databases">
        <title>Discinaceae phylogenomics.</title>
        <authorList>
            <person name="Dirks A.C."/>
            <person name="James T.Y."/>
        </authorList>
    </citation>
    <scope>NUCLEOTIDE SEQUENCE [LARGE SCALE GENOMIC DNA]</scope>
    <source>
        <strain evidence="2 3">ACD0624</strain>
    </source>
</reference>
<dbReference type="Proteomes" id="UP001447188">
    <property type="component" value="Unassembled WGS sequence"/>
</dbReference>
<accession>A0ABR3GTE2</accession>
<proteinExistence type="predicted"/>
<evidence type="ECO:0000256" key="1">
    <source>
        <dbReference type="SAM" id="MobiDB-lite"/>
    </source>
</evidence>
<feature type="compositionally biased region" description="Polar residues" evidence="1">
    <location>
        <begin position="1"/>
        <end position="11"/>
    </location>
</feature>
<keyword evidence="3" id="KW-1185">Reference proteome</keyword>
<feature type="region of interest" description="Disordered" evidence="1">
    <location>
        <begin position="1"/>
        <end position="22"/>
    </location>
</feature>
<protein>
    <submittedName>
        <fullName evidence="2">Uncharacterized protein</fullName>
    </submittedName>
</protein>
<dbReference type="EMBL" id="JBBBZM010000014">
    <property type="protein sequence ID" value="KAL0639180.1"/>
    <property type="molecule type" value="Genomic_DNA"/>
</dbReference>
<sequence>MEPEDATSNGHINAVGGNPIQEDTVQYNHNESQLSVYHAPASPDMSVVPVAPMDYSAPSEPTWVTWPFPSRVKMSRSFALPPPSNPLVRRPFFGPPVRACRCCNIYCSAESLSDELATESLVVGPQLQVIRTKLYTLISSMTMTVDIGSIKLLESMQAFLKLASVIVDEFDEVVSKFKVRWEHRITPLPEPAPPRYFNEAGDDFDDDILSIFPAMTFLGDSVIDGDVFCKVWKHCESRFRKFEVVDAVDVLLANDFVQRIFKNFVELTKRLRKGNYMRARLATVKAKLAQEKIERKDVRIEKIIRRIRRIDEDETIGDDTCMVAGDDAMKMELRVNQLAADAEAEEMRVRWNRRQNELANRQW</sequence>
<evidence type="ECO:0000313" key="3">
    <source>
        <dbReference type="Proteomes" id="UP001447188"/>
    </source>
</evidence>
<gene>
    <name evidence="2" type="ORF">Q9L58_001866</name>
</gene>
<evidence type="ECO:0000313" key="2">
    <source>
        <dbReference type="EMBL" id="KAL0639180.1"/>
    </source>
</evidence>
<name>A0ABR3GTE2_9PEZI</name>
<comment type="caution">
    <text evidence="2">The sequence shown here is derived from an EMBL/GenBank/DDBJ whole genome shotgun (WGS) entry which is preliminary data.</text>
</comment>